<feature type="non-terminal residue" evidence="2">
    <location>
        <position position="149"/>
    </location>
</feature>
<name>A0ABN9D7H2_9NEOB</name>
<organism evidence="2 3">
    <name type="scientific">Staurois parvus</name>
    <dbReference type="NCBI Taxonomy" id="386267"/>
    <lineage>
        <taxon>Eukaryota</taxon>
        <taxon>Metazoa</taxon>
        <taxon>Chordata</taxon>
        <taxon>Craniata</taxon>
        <taxon>Vertebrata</taxon>
        <taxon>Euteleostomi</taxon>
        <taxon>Amphibia</taxon>
        <taxon>Batrachia</taxon>
        <taxon>Anura</taxon>
        <taxon>Neobatrachia</taxon>
        <taxon>Ranoidea</taxon>
        <taxon>Ranidae</taxon>
        <taxon>Staurois</taxon>
    </lineage>
</organism>
<evidence type="ECO:0000256" key="1">
    <source>
        <dbReference type="SAM" id="MobiDB-lite"/>
    </source>
</evidence>
<feature type="region of interest" description="Disordered" evidence="1">
    <location>
        <begin position="100"/>
        <end position="149"/>
    </location>
</feature>
<reference evidence="2" key="1">
    <citation type="submission" date="2023-05" db="EMBL/GenBank/DDBJ databases">
        <authorList>
            <person name="Stuckert A."/>
        </authorList>
    </citation>
    <scope>NUCLEOTIDE SEQUENCE</scope>
</reference>
<keyword evidence="3" id="KW-1185">Reference proteome</keyword>
<dbReference type="EMBL" id="CATNWA010014174">
    <property type="protein sequence ID" value="CAI9568478.1"/>
    <property type="molecule type" value="Genomic_DNA"/>
</dbReference>
<comment type="caution">
    <text evidence="2">The sequence shown here is derived from an EMBL/GenBank/DDBJ whole genome shotgun (WGS) entry which is preliminary data.</text>
</comment>
<evidence type="ECO:0000313" key="2">
    <source>
        <dbReference type="EMBL" id="CAI9568478.1"/>
    </source>
</evidence>
<proteinExistence type="predicted"/>
<accession>A0ABN9D7H2</accession>
<feature type="compositionally biased region" description="Basic and acidic residues" evidence="1">
    <location>
        <begin position="138"/>
        <end position="149"/>
    </location>
</feature>
<evidence type="ECO:0000313" key="3">
    <source>
        <dbReference type="Proteomes" id="UP001162483"/>
    </source>
</evidence>
<feature type="compositionally biased region" description="Polar residues" evidence="1">
    <location>
        <begin position="108"/>
        <end position="124"/>
    </location>
</feature>
<dbReference type="Proteomes" id="UP001162483">
    <property type="component" value="Unassembled WGS sequence"/>
</dbReference>
<sequence length="149" mass="16865">MEEEQSRITGRILNLTLEIIYLLTGENYIAFKLSDGLVASNMMKTQGASTDHPSHSSRKNKKVEDITQKIIDLLTGEVPIRCQDSSISFCPEENNYLRHEDLEKDNMVENQTPVTSLDGSSNGNPPERCPRPLYSRDSTQEHQEVPQDD</sequence>
<protein>
    <submittedName>
        <fullName evidence="2">Uncharacterized protein</fullName>
    </submittedName>
</protein>
<gene>
    <name evidence="2" type="ORF">SPARVUS_LOCUS6723948</name>
</gene>